<sequence length="254" mass="26656">MLGGCGSVVTALPSPHRQVDGVRAEALPCRWGKTPSYKSKYRLRIRGFRGSIAQQAPAGGGSGTNGRQAARGLSGDPTRVTGRTNDEDSAAQRPPDTDRTDYTGAIYGSLLAASVVVGASTHSEYPRLQLVLLLLCTGVVFWAAHAYANFVGDRLRHEPVTRHEIWDVCAREWPIVQAAVLPAAAVAISPLLNLGPRGAGWLALGVAVTQQVVWASAAGLRAGASRWELVSVGAVNLVLGLIIVAVKAALQHGS</sequence>
<protein>
    <recommendedName>
        <fullName evidence="5">Integral membrane protein</fullName>
    </recommendedName>
</protein>
<feature type="transmembrane region" description="Helical" evidence="2">
    <location>
        <begin position="173"/>
        <end position="192"/>
    </location>
</feature>
<dbReference type="EMBL" id="FNOK01000049">
    <property type="protein sequence ID" value="SDZ16117.1"/>
    <property type="molecule type" value="Genomic_DNA"/>
</dbReference>
<accession>A0A1H3QRS3</accession>
<feature type="transmembrane region" description="Helical" evidence="2">
    <location>
        <begin position="128"/>
        <end position="152"/>
    </location>
</feature>
<keyword evidence="2" id="KW-1133">Transmembrane helix</keyword>
<keyword evidence="2" id="KW-0812">Transmembrane</keyword>
<gene>
    <name evidence="3" type="ORF">SAMN05216215_104943</name>
</gene>
<evidence type="ECO:0008006" key="5">
    <source>
        <dbReference type="Google" id="ProtNLM"/>
    </source>
</evidence>
<evidence type="ECO:0000256" key="2">
    <source>
        <dbReference type="SAM" id="Phobius"/>
    </source>
</evidence>
<feature type="region of interest" description="Disordered" evidence="1">
    <location>
        <begin position="53"/>
        <end position="100"/>
    </location>
</feature>
<dbReference type="AlphaFoldDB" id="A0A1H3QRS3"/>
<name>A0A1H3QRS3_9PSEU</name>
<dbReference type="Proteomes" id="UP000199529">
    <property type="component" value="Unassembled WGS sequence"/>
</dbReference>
<proteinExistence type="predicted"/>
<keyword evidence="4" id="KW-1185">Reference proteome</keyword>
<evidence type="ECO:0000313" key="3">
    <source>
        <dbReference type="EMBL" id="SDZ16117.1"/>
    </source>
</evidence>
<dbReference type="STRING" id="418495.SAMN05216215_104943"/>
<keyword evidence="2" id="KW-0472">Membrane</keyword>
<reference evidence="4" key="1">
    <citation type="submission" date="2016-10" db="EMBL/GenBank/DDBJ databases">
        <authorList>
            <person name="Varghese N."/>
            <person name="Submissions S."/>
        </authorList>
    </citation>
    <scope>NUCLEOTIDE SEQUENCE [LARGE SCALE GENOMIC DNA]</scope>
    <source>
        <strain evidence="4">CGMCC 4.3530</strain>
    </source>
</reference>
<evidence type="ECO:0000256" key="1">
    <source>
        <dbReference type="SAM" id="MobiDB-lite"/>
    </source>
</evidence>
<feature type="transmembrane region" description="Helical" evidence="2">
    <location>
        <begin position="102"/>
        <end position="122"/>
    </location>
</feature>
<organism evidence="3 4">
    <name type="scientific">Saccharopolyspora shandongensis</name>
    <dbReference type="NCBI Taxonomy" id="418495"/>
    <lineage>
        <taxon>Bacteria</taxon>
        <taxon>Bacillati</taxon>
        <taxon>Actinomycetota</taxon>
        <taxon>Actinomycetes</taxon>
        <taxon>Pseudonocardiales</taxon>
        <taxon>Pseudonocardiaceae</taxon>
        <taxon>Saccharopolyspora</taxon>
    </lineage>
</organism>
<feature type="transmembrane region" description="Helical" evidence="2">
    <location>
        <begin position="198"/>
        <end position="217"/>
    </location>
</feature>
<feature type="transmembrane region" description="Helical" evidence="2">
    <location>
        <begin position="229"/>
        <end position="250"/>
    </location>
</feature>
<evidence type="ECO:0000313" key="4">
    <source>
        <dbReference type="Proteomes" id="UP000199529"/>
    </source>
</evidence>